<comment type="caution">
    <text evidence="3">The sequence shown here is derived from an EMBL/GenBank/DDBJ whole genome shotgun (WGS) entry which is preliminary data.</text>
</comment>
<dbReference type="SUPFAM" id="SSF55797">
    <property type="entry name" value="PR-1-like"/>
    <property type="match status" value="2"/>
</dbReference>
<dbReference type="PANTHER" id="PTHR31157:SF1">
    <property type="entry name" value="SCP DOMAIN-CONTAINING PROTEIN"/>
    <property type="match status" value="1"/>
</dbReference>
<dbReference type="Gene3D" id="3.40.33.10">
    <property type="entry name" value="CAP"/>
    <property type="match status" value="2"/>
</dbReference>
<proteinExistence type="predicted"/>
<dbReference type="CDD" id="cd05379">
    <property type="entry name" value="CAP_bacterial"/>
    <property type="match status" value="2"/>
</dbReference>
<dbReference type="PANTHER" id="PTHR31157">
    <property type="entry name" value="SCP DOMAIN-CONTAINING PROTEIN"/>
    <property type="match status" value="1"/>
</dbReference>
<evidence type="ECO:0000313" key="4">
    <source>
        <dbReference type="Proteomes" id="UP001259832"/>
    </source>
</evidence>
<keyword evidence="4" id="KW-1185">Reference proteome</keyword>
<evidence type="ECO:0000313" key="3">
    <source>
        <dbReference type="EMBL" id="KAK1931883.1"/>
    </source>
</evidence>
<dbReference type="InterPro" id="IPR014044">
    <property type="entry name" value="CAP_dom"/>
</dbReference>
<evidence type="ECO:0000259" key="2">
    <source>
        <dbReference type="Pfam" id="PF00188"/>
    </source>
</evidence>
<feature type="chain" id="PRO_5042070305" description="SCP domain-containing protein" evidence="1">
    <location>
        <begin position="21"/>
        <end position="330"/>
    </location>
</feature>
<feature type="signal peptide" evidence="1">
    <location>
        <begin position="1"/>
        <end position="20"/>
    </location>
</feature>
<accession>A0AAD9LCS2</accession>
<keyword evidence="1" id="KW-0732">Signal</keyword>
<dbReference type="InterPro" id="IPR035940">
    <property type="entry name" value="CAP_sf"/>
</dbReference>
<name>A0AAD9LCS2_9STRA</name>
<dbReference type="Pfam" id="PF00188">
    <property type="entry name" value="CAP"/>
    <property type="match status" value="2"/>
</dbReference>
<evidence type="ECO:0000256" key="1">
    <source>
        <dbReference type="SAM" id="SignalP"/>
    </source>
</evidence>
<reference evidence="3" key="1">
    <citation type="submission" date="2023-08" db="EMBL/GenBank/DDBJ databases">
        <title>Reference Genome Resource for the Citrus Pathogen Phytophthora citrophthora.</title>
        <authorList>
            <person name="Moller H."/>
            <person name="Coetzee B."/>
            <person name="Rose L.J."/>
            <person name="Van Niekerk J.M."/>
        </authorList>
    </citation>
    <scope>NUCLEOTIDE SEQUENCE</scope>
    <source>
        <strain evidence="3">STE-U-9442</strain>
    </source>
</reference>
<feature type="domain" description="SCP" evidence="2">
    <location>
        <begin position="44"/>
        <end position="156"/>
    </location>
</feature>
<protein>
    <recommendedName>
        <fullName evidence="2">SCP domain-containing protein</fullName>
    </recommendedName>
</protein>
<sequence length="330" mass="35645">MNIKGFLALALVALIGVAKGESAAQEVDAVTRELQVVNFKSKLVNAVNAKRAEKGLKPVCINSKLMKAAQVQADDMARNNFVSTRGSDRSTTTMRYNAQRIFPSRSAEMVGAGYTTVEAVVNIFIKSAGAYLYSDFQFIGPGYRYDGTMLYKHYWVLDMANANGEVCGIFALAFVALVGMANADAAVQEEHIARELQVADFSKKLLDAVNAKRTAKGLKPVCINTKLAKAAQVLAADNAKNNKVSTKGSDGSTPNTRYNAQKIKTQQSAELVAAGQASVDAVVATWIKSSSAYLYSDLKFIGPGYAYDKSKQYKHYWVLDLANANGETCA</sequence>
<dbReference type="AlphaFoldDB" id="A0AAD9LCS2"/>
<gene>
    <name evidence="3" type="ORF">P3T76_012383</name>
</gene>
<organism evidence="3 4">
    <name type="scientific">Phytophthora citrophthora</name>
    <dbReference type="NCBI Taxonomy" id="4793"/>
    <lineage>
        <taxon>Eukaryota</taxon>
        <taxon>Sar</taxon>
        <taxon>Stramenopiles</taxon>
        <taxon>Oomycota</taxon>
        <taxon>Peronosporomycetes</taxon>
        <taxon>Peronosporales</taxon>
        <taxon>Peronosporaceae</taxon>
        <taxon>Phytophthora</taxon>
    </lineage>
</organism>
<feature type="domain" description="SCP" evidence="2">
    <location>
        <begin position="206"/>
        <end position="320"/>
    </location>
</feature>
<dbReference type="Proteomes" id="UP001259832">
    <property type="component" value="Unassembled WGS sequence"/>
</dbReference>
<dbReference type="EMBL" id="JASMQC010000031">
    <property type="protein sequence ID" value="KAK1931883.1"/>
    <property type="molecule type" value="Genomic_DNA"/>
</dbReference>